<gene>
    <name evidence="11" type="ORF">BFC18_15570</name>
</gene>
<dbReference type="Gene3D" id="3.40.50.300">
    <property type="entry name" value="P-loop containing nucleotide triphosphate hydrolases"/>
    <property type="match status" value="1"/>
</dbReference>
<dbReference type="PROSITE" id="PS50990">
    <property type="entry name" value="PEPTIDASE_C39"/>
    <property type="match status" value="1"/>
</dbReference>
<keyword evidence="2 7" id="KW-0812">Transmembrane</keyword>
<evidence type="ECO:0000256" key="3">
    <source>
        <dbReference type="ARBA" id="ARBA00022741"/>
    </source>
</evidence>
<dbReference type="PROSITE" id="PS50893">
    <property type="entry name" value="ABC_TRANSPORTER_2"/>
    <property type="match status" value="1"/>
</dbReference>
<dbReference type="GO" id="GO:0006508">
    <property type="term" value="P:proteolysis"/>
    <property type="evidence" value="ECO:0007669"/>
    <property type="project" value="InterPro"/>
</dbReference>
<dbReference type="InterPro" id="IPR036640">
    <property type="entry name" value="ABC1_TM_sf"/>
</dbReference>
<feature type="domain" description="ABC transmembrane type-1" evidence="9">
    <location>
        <begin position="176"/>
        <end position="457"/>
    </location>
</feature>
<dbReference type="InterPro" id="IPR027417">
    <property type="entry name" value="P-loop_NTPase"/>
</dbReference>
<dbReference type="InterPro" id="IPR011527">
    <property type="entry name" value="ABC1_TM_dom"/>
</dbReference>
<evidence type="ECO:0000256" key="1">
    <source>
        <dbReference type="ARBA" id="ARBA00004651"/>
    </source>
</evidence>
<accession>A0A1E7Z8Z3</accession>
<dbReference type="PANTHER" id="PTHR24221">
    <property type="entry name" value="ATP-BINDING CASSETTE SUB-FAMILY B"/>
    <property type="match status" value="1"/>
</dbReference>
<evidence type="ECO:0000256" key="2">
    <source>
        <dbReference type="ARBA" id="ARBA00022692"/>
    </source>
</evidence>
<comment type="subcellular location">
    <subcellularLocation>
        <location evidence="1">Cell membrane</location>
        <topology evidence="1">Multi-pass membrane protein</topology>
    </subcellularLocation>
</comment>
<sequence>MTISLVSSNPFNGFSSQPKPTVVYQAEAAECGLACLCMILQAHGDKRSLRELRQQYGLSMKGATLGDLMSLAREVSLSTRPLRLELSSLGELQTPCILHWDMKHFVVLSKVTRHGIVIHDPAQGKRALSFEEASKHFTGIALEAWPEPDFEPVKGAPTLKLTTLFQQITGLRRTLLITFTITLVIQCFALLSPYYMQIVVDEALPAGADDYLLALTLGFGLFLCIECVASLLRQHVLLHFTSRLQLLMSARVFAHLLRLPLHWFHSRHTGDIISKFGSLAALRDFVSARFITVIMDGLMATITLVVMFIYAPTLACIVICATLLYATYRIIAYQCERPHHAERLVQGAKEQSHFIESIRAIQTVKQFDQEVHRHGSWLNKLTASLNADIRIGKWQMRNSLAKQFVSGAENLLVIYFGAAMAMENALTVGMLYAFISYKNRFVTAFESLISTALEWRMLSLHLERLSDIVQSEPLPSLPQHINTVSSQPPTLTLNDVTFRYDSQSSPVLDNVSLEVAAGEAIAITGKSGSGKSTLLKCITGINAPTHGAITFGGNLVSKGALKGRSAAVYQDDALLSGSVLENISGYTDTPDIKLATAAAQLACIHQEIIAMPMQYQTLVGDMGSTLSGGQVQRIMLARALYQQPDILFLDEASSHLDMGNEAQINNNLKQLRITRIIIAHRPQTIALADRVFELQQGKLHPVAGLATPNLSTSKENHHE</sequence>
<dbReference type="InterPro" id="IPR039421">
    <property type="entry name" value="Type_1_exporter"/>
</dbReference>
<dbReference type="OrthoDB" id="9806127at2"/>
<evidence type="ECO:0000259" key="8">
    <source>
        <dbReference type="PROSITE" id="PS50893"/>
    </source>
</evidence>
<dbReference type="InterPro" id="IPR005074">
    <property type="entry name" value="Peptidase_C39"/>
</dbReference>
<dbReference type="GO" id="GO:0008233">
    <property type="term" value="F:peptidase activity"/>
    <property type="evidence" value="ECO:0007669"/>
    <property type="project" value="InterPro"/>
</dbReference>
<feature type="domain" description="ABC transporter" evidence="8">
    <location>
        <begin position="491"/>
        <end position="718"/>
    </location>
</feature>
<keyword evidence="6 7" id="KW-0472">Membrane</keyword>
<name>A0A1E7Z8Z3_9ALTE</name>
<feature type="transmembrane region" description="Helical" evidence="7">
    <location>
        <begin position="211"/>
        <end position="232"/>
    </location>
</feature>
<reference evidence="11 12" key="1">
    <citation type="submission" date="2016-08" db="EMBL/GenBank/DDBJ databases">
        <authorList>
            <person name="Seilhamer J.J."/>
        </authorList>
    </citation>
    <scope>NUCLEOTIDE SEQUENCE [LARGE SCALE GENOMIC DNA]</scope>
    <source>
        <strain evidence="11 12">KCTC 42603</strain>
    </source>
</reference>
<evidence type="ECO:0000313" key="12">
    <source>
        <dbReference type="Proteomes" id="UP000175691"/>
    </source>
</evidence>
<dbReference type="RefSeq" id="WP_070126244.1">
    <property type="nucleotide sequence ID" value="NZ_MDHN01000032.1"/>
</dbReference>
<dbReference type="Proteomes" id="UP000175691">
    <property type="component" value="Unassembled WGS sequence"/>
</dbReference>
<dbReference type="EMBL" id="MDHN01000032">
    <property type="protein sequence ID" value="OFC69996.1"/>
    <property type="molecule type" value="Genomic_DNA"/>
</dbReference>
<dbReference type="CDD" id="cd18567">
    <property type="entry name" value="ABC_6TM_CvaB_RaxB_like"/>
    <property type="match status" value="1"/>
</dbReference>
<protein>
    <recommendedName>
        <fullName evidence="13">ABC transporter ATP-binding protein</fullName>
    </recommendedName>
</protein>
<evidence type="ECO:0000256" key="5">
    <source>
        <dbReference type="ARBA" id="ARBA00022989"/>
    </source>
</evidence>
<dbReference type="STRING" id="1656094.BFC18_15570"/>
<dbReference type="AlphaFoldDB" id="A0A1E7Z8Z3"/>
<dbReference type="GO" id="GO:0140359">
    <property type="term" value="F:ABC-type transporter activity"/>
    <property type="evidence" value="ECO:0007669"/>
    <property type="project" value="InterPro"/>
</dbReference>
<dbReference type="GO" id="GO:0005886">
    <property type="term" value="C:plasma membrane"/>
    <property type="evidence" value="ECO:0007669"/>
    <property type="project" value="UniProtKB-SubCell"/>
</dbReference>
<dbReference type="InterPro" id="IPR003593">
    <property type="entry name" value="AAA+_ATPase"/>
</dbReference>
<dbReference type="GO" id="GO:0034040">
    <property type="term" value="F:ATPase-coupled lipid transmembrane transporter activity"/>
    <property type="evidence" value="ECO:0007669"/>
    <property type="project" value="TreeGrafter"/>
</dbReference>
<dbReference type="Pfam" id="PF00005">
    <property type="entry name" value="ABC_tran"/>
    <property type="match status" value="1"/>
</dbReference>
<dbReference type="SUPFAM" id="SSF52540">
    <property type="entry name" value="P-loop containing nucleoside triphosphate hydrolases"/>
    <property type="match status" value="1"/>
</dbReference>
<evidence type="ECO:0000313" key="11">
    <source>
        <dbReference type="EMBL" id="OFC69996.1"/>
    </source>
</evidence>
<feature type="transmembrane region" description="Helical" evidence="7">
    <location>
        <begin position="302"/>
        <end position="328"/>
    </location>
</feature>
<dbReference type="GO" id="GO:0005524">
    <property type="term" value="F:ATP binding"/>
    <property type="evidence" value="ECO:0007669"/>
    <property type="project" value="UniProtKB-KW"/>
</dbReference>
<proteinExistence type="predicted"/>
<evidence type="ECO:0000259" key="9">
    <source>
        <dbReference type="PROSITE" id="PS50929"/>
    </source>
</evidence>
<keyword evidence="4" id="KW-0067">ATP-binding</keyword>
<evidence type="ECO:0000256" key="7">
    <source>
        <dbReference type="SAM" id="Phobius"/>
    </source>
</evidence>
<feature type="transmembrane region" description="Helical" evidence="7">
    <location>
        <begin position="175"/>
        <end position="196"/>
    </location>
</feature>
<organism evidence="11 12">
    <name type="scientific">Alteromonas confluentis</name>
    <dbReference type="NCBI Taxonomy" id="1656094"/>
    <lineage>
        <taxon>Bacteria</taxon>
        <taxon>Pseudomonadati</taxon>
        <taxon>Pseudomonadota</taxon>
        <taxon>Gammaproteobacteria</taxon>
        <taxon>Alteromonadales</taxon>
        <taxon>Alteromonadaceae</taxon>
        <taxon>Alteromonas/Salinimonas group</taxon>
        <taxon>Alteromonas</taxon>
    </lineage>
</organism>
<evidence type="ECO:0000256" key="4">
    <source>
        <dbReference type="ARBA" id="ARBA00022840"/>
    </source>
</evidence>
<keyword evidence="12" id="KW-1185">Reference proteome</keyword>
<feature type="domain" description="Peptidase C39" evidence="10">
    <location>
        <begin position="25"/>
        <end position="144"/>
    </location>
</feature>
<dbReference type="InterPro" id="IPR003439">
    <property type="entry name" value="ABC_transporter-like_ATP-bd"/>
</dbReference>
<dbReference type="GO" id="GO:0016887">
    <property type="term" value="F:ATP hydrolysis activity"/>
    <property type="evidence" value="ECO:0007669"/>
    <property type="project" value="InterPro"/>
</dbReference>
<comment type="caution">
    <text evidence="11">The sequence shown here is derived from an EMBL/GenBank/DDBJ whole genome shotgun (WGS) entry which is preliminary data.</text>
</comment>
<evidence type="ECO:0000256" key="6">
    <source>
        <dbReference type="ARBA" id="ARBA00023136"/>
    </source>
</evidence>
<dbReference type="Gene3D" id="1.20.1560.10">
    <property type="entry name" value="ABC transporter type 1, transmembrane domain"/>
    <property type="match status" value="1"/>
</dbReference>
<keyword evidence="5 7" id="KW-1133">Transmembrane helix</keyword>
<dbReference type="Gene3D" id="3.90.70.10">
    <property type="entry name" value="Cysteine proteinases"/>
    <property type="match status" value="1"/>
</dbReference>
<dbReference type="Pfam" id="PF00664">
    <property type="entry name" value="ABC_membrane"/>
    <property type="match status" value="1"/>
</dbReference>
<dbReference type="Pfam" id="PF03412">
    <property type="entry name" value="Peptidase_C39"/>
    <property type="match status" value="1"/>
</dbReference>
<keyword evidence="3" id="KW-0547">Nucleotide-binding</keyword>
<dbReference type="PROSITE" id="PS50929">
    <property type="entry name" value="ABC_TM1F"/>
    <property type="match status" value="1"/>
</dbReference>
<dbReference type="SMART" id="SM00382">
    <property type="entry name" value="AAA"/>
    <property type="match status" value="1"/>
</dbReference>
<feature type="transmembrane region" description="Helical" evidence="7">
    <location>
        <begin position="412"/>
        <end position="435"/>
    </location>
</feature>
<dbReference type="SUPFAM" id="SSF90123">
    <property type="entry name" value="ABC transporter transmembrane region"/>
    <property type="match status" value="1"/>
</dbReference>
<evidence type="ECO:0000259" key="10">
    <source>
        <dbReference type="PROSITE" id="PS50990"/>
    </source>
</evidence>
<dbReference type="PANTHER" id="PTHR24221:SF606">
    <property type="entry name" value="COLICIN V SECRETION-PROCESSING ATP-BINDING PROTEIN"/>
    <property type="match status" value="1"/>
</dbReference>
<evidence type="ECO:0008006" key="13">
    <source>
        <dbReference type="Google" id="ProtNLM"/>
    </source>
</evidence>